<feature type="short sequence motif" description="DGA/G" evidence="4">
    <location>
        <begin position="139"/>
        <end position="141"/>
    </location>
</feature>
<proteinExistence type="predicted"/>
<keyword evidence="3" id="KW-0443">Lipid metabolism</keyword>
<evidence type="ECO:0000256" key="3">
    <source>
        <dbReference type="ARBA" id="ARBA00023098"/>
    </source>
</evidence>
<evidence type="ECO:0000256" key="1">
    <source>
        <dbReference type="ARBA" id="ARBA00022801"/>
    </source>
</evidence>
<dbReference type="GO" id="GO:0016042">
    <property type="term" value="P:lipid catabolic process"/>
    <property type="evidence" value="ECO:0007669"/>
    <property type="project" value="UniProtKB-KW"/>
</dbReference>
<dbReference type="EMBL" id="JAPDRK010000002">
    <property type="protein sequence ID" value="KAJ9615639.1"/>
    <property type="molecule type" value="Genomic_DNA"/>
</dbReference>
<dbReference type="Gene3D" id="3.40.1090.10">
    <property type="entry name" value="Cytosolic phospholipase A2 catalytic domain"/>
    <property type="match status" value="1"/>
</dbReference>
<dbReference type="GO" id="GO:0019369">
    <property type="term" value="P:arachidonate metabolic process"/>
    <property type="evidence" value="ECO:0007669"/>
    <property type="project" value="TreeGrafter"/>
</dbReference>
<evidence type="ECO:0000256" key="4">
    <source>
        <dbReference type="PROSITE-ProRule" id="PRU01161"/>
    </source>
</evidence>
<reference evidence="7" key="1">
    <citation type="submission" date="2022-10" db="EMBL/GenBank/DDBJ databases">
        <title>Culturing micro-colonial fungi from biological soil crusts in the Mojave desert and describing Neophaeococcomyces mojavensis, and introducing the new genera and species Taxawa tesnikishii.</title>
        <authorList>
            <person name="Kurbessoian T."/>
            <person name="Stajich J.E."/>
        </authorList>
    </citation>
    <scope>NUCLEOTIDE SEQUENCE</scope>
    <source>
        <strain evidence="7">TK_41</strain>
    </source>
</reference>
<accession>A0AA39CPC1</accession>
<evidence type="ECO:0000313" key="8">
    <source>
        <dbReference type="Proteomes" id="UP001172673"/>
    </source>
</evidence>
<sequence>MLGRLEMDVDDCIAAFREIMKAVFKKKKSSFPISLTGNMKAKFSSKSFEAEIKRLIKNRQGVLEDDFLYDQSADKDAARRCKVFVCAKSEETNQITRLRTYRTPGGFDDNPRIWEAALATSAAPSFLEPVKIGVRTYVDGAIGANNPVSQVEDEAANIWCEETRDLRPVLKCLISIGTGHCDIIATRDKSLKALAETIVKVATETKKTNEEFSGRWRVYLDTRFFRFNVDTMQEVALEEYDKEAIIDSRTRRYLEDHGMQRKVIVCVQNLRQKKYKPSQQFVLERARSQERKERDGQDGRRRMELGERQSTTTEISELIDRGSASLRRAADNPTKDDLLKALDDFTRAFRGMASQTPAPSPKESAKLQQKLTVACLRLSHIPIFSYNERMGYVREAEKQGSLGIDHAIRSHNEGRVAQMRFHMACVQAREVCLLLEINSEDRVTDTLRSKREGALGAIAIAFSELESFGGMDMHSYELLKRQYGSALLQGSRA</sequence>
<evidence type="ECO:0000256" key="2">
    <source>
        <dbReference type="ARBA" id="ARBA00022963"/>
    </source>
</evidence>
<keyword evidence="1" id="KW-0378">Hydrolase</keyword>
<feature type="domain" description="PNPLA" evidence="6">
    <location>
        <begin position="1"/>
        <end position="152"/>
    </location>
</feature>
<dbReference type="GO" id="GO:0047499">
    <property type="term" value="F:calcium-independent phospholipase A2 activity"/>
    <property type="evidence" value="ECO:0007669"/>
    <property type="project" value="TreeGrafter"/>
</dbReference>
<dbReference type="PANTHER" id="PTHR24185:SF1">
    <property type="entry name" value="CALCIUM-INDEPENDENT PHOSPHOLIPASE A2-GAMMA"/>
    <property type="match status" value="1"/>
</dbReference>
<dbReference type="SUPFAM" id="SSF52151">
    <property type="entry name" value="FabD/lysophospholipase-like"/>
    <property type="match status" value="1"/>
</dbReference>
<protein>
    <recommendedName>
        <fullName evidence="6">PNPLA domain-containing protein</fullName>
    </recommendedName>
</protein>
<dbReference type="Proteomes" id="UP001172673">
    <property type="component" value="Unassembled WGS sequence"/>
</dbReference>
<dbReference type="GO" id="GO:0046486">
    <property type="term" value="P:glycerolipid metabolic process"/>
    <property type="evidence" value="ECO:0007669"/>
    <property type="project" value="UniProtKB-ARBA"/>
</dbReference>
<dbReference type="GO" id="GO:0016020">
    <property type="term" value="C:membrane"/>
    <property type="evidence" value="ECO:0007669"/>
    <property type="project" value="TreeGrafter"/>
</dbReference>
<feature type="region of interest" description="Disordered" evidence="5">
    <location>
        <begin position="281"/>
        <end position="316"/>
    </location>
</feature>
<dbReference type="AlphaFoldDB" id="A0AA39CPC1"/>
<evidence type="ECO:0000313" key="7">
    <source>
        <dbReference type="EMBL" id="KAJ9615639.1"/>
    </source>
</evidence>
<name>A0AA39CPC1_9EURO</name>
<dbReference type="InterPro" id="IPR016035">
    <property type="entry name" value="Acyl_Trfase/lysoPLipase"/>
</dbReference>
<evidence type="ECO:0000256" key="5">
    <source>
        <dbReference type="SAM" id="MobiDB-lite"/>
    </source>
</evidence>
<evidence type="ECO:0000259" key="6">
    <source>
        <dbReference type="PROSITE" id="PS51635"/>
    </source>
</evidence>
<organism evidence="7 8">
    <name type="scientific">Cladophialophora chaetospira</name>
    <dbReference type="NCBI Taxonomy" id="386627"/>
    <lineage>
        <taxon>Eukaryota</taxon>
        <taxon>Fungi</taxon>
        <taxon>Dikarya</taxon>
        <taxon>Ascomycota</taxon>
        <taxon>Pezizomycotina</taxon>
        <taxon>Eurotiomycetes</taxon>
        <taxon>Chaetothyriomycetidae</taxon>
        <taxon>Chaetothyriales</taxon>
        <taxon>Herpotrichiellaceae</taxon>
        <taxon>Cladophialophora</taxon>
    </lineage>
</organism>
<gene>
    <name evidence="7" type="ORF">H2200_001714</name>
</gene>
<feature type="compositionally biased region" description="Basic and acidic residues" evidence="5">
    <location>
        <begin position="284"/>
        <end position="307"/>
    </location>
</feature>
<comment type="caution">
    <text evidence="7">The sequence shown here is derived from an EMBL/GenBank/DDBJ whole genome shotgun (WGS) entry which is preliminary data.</text>
</comment>
<dbReference type="PANTHER" id="PTHR24185">
    <property type="entry name" value="CALCIUM-INDEPENDENT PHOSPHOLIPASE A2-GAMMA"/>
    <property type="match status" value="1"/>
</dbReference>
<keyword evidence="8" id="KW-1185">Reference proteome</keyword>
<dbReference type="PROSITE" id="PS51635">
    <property type="entry name" value="PNPLA"/>
    <property type="match status" value="1"/>
</dbReference>
<dbReference type="Pfam" id="PF01734">
    <property type="entry name" value="Patatin"/>
    <property type="match status" value="1"/>
</dbReference>
<dbReference type="InterPro" id="IPR002641">
    <property type="entry name" value="PNPLA_dom"/>
</dbReference>
<keyword evidence="2" id="KW-0442">Lipid degradation</keyword>
<comment type="caution">
    <text evidence="4">Lacks conserved residue(s) required for the propagation of feature annotation.</text>
</comment>